<evidence type="ECO:0000256" key="7">
    <source>
        <dbReference type="ARBA" id="ARBA00023284"/>
    </source>
</evidence>
<evidence type="ECO:0000313" key="15">
    <source>
        <dbReference type="Proteomes" id="UP000428260"/>
    </source>
</evidence>
<dbReference type="InterPro" id="IPR050924">
    <property type="entry name" value="Peroxiredoxin_BCP/PrxQ"/>
</dbReference>
<dbReference type="Proteomes" id="UP000428260">
    <property type="component" value="Chromosome"/>
</dbReference>
<dbReference type="InterPro" id="IPR013766">
    <property type="entry name" value="Thioredoxin_domain"/>
</dbReference>
<comment type="similarity">
    <text evidence="9">Belongs to the peroxiredoxin family. BCP/PrxQ subfamily.</text>
</comment>
<evidence type="ECO:0000256" key="4">
    <source>
        <dbReference type="ARBA" id="ARBA00022862"/>
    </source>
</evidence>
<dbReference type="InterPro" id="IPR036249">
    <property type="entry name" value="Thioredoxin-like_sf"/>
</dbReference>
<proteinExistence type="inferred from homology"/>
<feature type="domain" description="Thioredoxin" evidence="13">
    <location>
        <begin position="24"/>
        <end position="183"/>
    </location>
</feature>
<evidence type="ECO:0000256" key="6">
    <source>
        <dbReference type="ARBA" id="ARBA00023157"/>
    </source>
</evidence>
<protein>
    <recommendedName>
        <fullName evidence="2">thioredoxin-dependent peroxiredoxin</fullName>
        <ecNumber evidence="2">1.11.1.24</ecNumber>
    </recommendedName>
    <alternativeName>
        <fullName evidence="8">Thioredoxin peroxidase</fullName>
    </alternativeName>
    <alternativeName>
        <fullName evidence="10">Thioredoxin-dependent peroxiredoxin Bcp</fullName>
    </alternativeName>
</protein>
<keyword evidence="5" id="KW-0560">Oxidoreductase</keyword>
<evidence type="ECO:0000256" key="12">
    <source>
        <dbReference type="SAM" id="SignalP"/>
    </source>
</evidence>
<evidence type="ECO:0000313" key="14">
    <source>
        <dbReference type="EMBL" id="QGY44595.1"/>
    </source>
</evidence>
<dbReference type="RefSeq" id="WP_158867052.1">
    <property type="nucleotide sequence ID" value="NZ_CP046401.1"/>
</dbReference>
<accession>A0A6I6JNT2</accession>
<feature type="signal peptide" evidence="12">
    <location>
        <begin position="1"/>
        <end position="18"/>
    </location>
</feature>
<dbReference type="PANTHER" id="PTHR42801">
    <property type="entry name" value="THIOREDOXIN-DEPENDENT PEROXIDE REDUCTASE"/>
    <property type="match status" value="1"/>
</dbReference>
<sequence>MTKLFLFTILLISINTYAQPQAKVSVGDEAISFSLQTIDKEEIHLKNLYQEGPVVLVVLRGWPGYQCPVCTRQVGALVEDDYKFQDLGATVLMIYPGPSEQLQEHAEEFSEDFRFPQNFIFTLDPDYSVINKYGLRWNAPKETAYPSTFVINKSGEIVFAKVSQSHGGRAENEEIFAALEQLN</sequence>
<dbReference type="Pfam" id="PF00578">
    <property type="entry name" value="AhpC-TSA"/>
    <property type="match status" value="1"/>
</dbReference>
<evidence type="ECO:0000256" key="9">
    <source>
        <dbReference type="ARBA" id="ARBA00038489"/>
    </source>
</evidence>
<keyword evidence="6" id="KW-1015">Disulfide bond</keyword>
<dbReference type="PROSITE" id="PS51352">
    <property type="entry name" value="THIOREDOXIN_2"/>
    <property type="match status" value="1"/>
</dbReference>
<gene>
    <name evidence="14" type="ORF">GM418_13260</name>
</gene>
<evidence type="ECO:0000256" key="2">
    <source>
        <dbReference type="ARBA" id="ARBA00013017"/>
    </source>
</evidence>
<keyword evidence="4" id="KW-0049">Antioxidant</keyword>
<comment type="function">
    <text evidence="1">Thiol-specific peroxidase that catalyzes the reduction of hydrogen peroxide and organic hydroperoxides to water and alcohols, respectively. Plays a role in cell protection against oxidative stress by detoxifying peroxides and as sensor of hydrogen peroxide-mediated signaling events.</text>
</comment>
<dbReference type="EC" id="1.11.1.24" evidence="2"/>
<evidence type="ECO:0000256" key="1">
    <source>
        <dbReference type="ARBA" id="ARBA00003330"/>
    </source>
</evidence>
<keyword evidence="15" id="KW-1185">Reference proteome</keyword>
<keyword evidence="7" id="KW-0676">Redox-active center</keyword>
<dbReference type="InterPro" id="IPR000866">
    <property type="entry name" value="AhpC/TSA"/>
</dbReference>
<dbReference type="SUPFAM" id="SSF52833">
    <property type="entry name" value="Thioredoxin-like"/>
    <property type="match status" value="1"/>
</dbReference>
<dbReference type="KEGG" id="mcos:GM418_13260"/>
<evidence type="ECO:0000256" key="5">
    <source>
        <dbReference type="ARBA" id="ARBA00023002"/>
    </source>
</evidence>
<name>A0A6I6JNT2_9BACT</name>
<dbReference type="PANTHER" id="PTHR42801:SF4">
    <property type="entry name" value="AHPC_TSA FAMILY PROTEIN"/>
    <property type="match status" value="1"/>
</dbReference>
<evidence type="ECO:0000256" key="10">
    <source>
        <dbReference type="ARBA" id="ARBA00042639"/>
    </source>
</evidence>
<keyword evidence="3" id="KW-0575">Peroxidase</keyword>
<dbReference type="EMBL" id="CP046401">
    <property type="protein sequence ID" value="QGY44595.1"/>
    <property type="molecule type" value="Genomic_DNA"/>
</dbReference>
<reference evidence="14 15" key="1">
    <citation type="submission" date="2019-11" db="EMBL/GenBank/DDBJ databases">
        <authorList>
            <person name="Zheng R.K."/>
            <person name="Sun C.M."/>
        </authorList>
    </citation>
    <scope>NUCLEOTIDE SEQUENCE [LARGE SCALE GENOMIC DNA]</scope>
    <source>
        <strain evidence="14 15">WC007</strain>
    </source>
</reference>
<dbReference type="GO" id="GO:0045454">
    <property type="term" value="P:cell redox homeostasis"/>
    <property type="evidence" value="ECO:0007669"/>
    <property type="project" value="TreeGrafter"/>
</dbReference>
<evidence type="ECO:0000256" key="11">
    <source>
        <dbReference type="ARBA" id="ARBA00049091"/>
    </source>
</evidence>
<comment type="catalytic activity">
    <reaction evidence="11">
        <text>a hydroperoxide + [thioredoxin]-dithiol = an alcohol + [thioredoxin]-disulfide + H2O</text>
        <dbReference type="Rhea" id="RHEA:62620"/>
        <dbReference type="Rhea" id="RHEA-COMP:10698"/>
        <dbReference type="Rhea" id="RHEA-COMP:10700"/>
        <dbReference type="ChEBI" id="CHEBI:15377"/>
        <dbReference type="ChEBI" id="CHEBI:29950"/>
        <dbReference type="ChEBI" id="CHEBI:30879"/>
        <dbReference type="ChEBI" id="CHEBI:35924"/>
        <dbReference type="ChEBI" id="CHEBI:50058"/>
        <dbReference type="EC" id="1.11.1.24"/>
    </reaction>
</comment>
<dbReference type="GO" id="GO:0034599">
    <property type="term" value="P:cellular response to oxidative stress"/>
    <property type="evidence" value="ECO:0007669"/>
    <property type="project" value="TreeGrafter"/>
</dbReference>
<dbReference type="GO" id="GO:0008379">
    <property type="term" value="F:thioredoxin peroxidase activity"/>
    <property type="evidence" value="ECO:0007669"/>
    <property type="project" value="TreeGrafter"/>
</dbReference>
<organism evidence="14 15">
    <name type="scientific">Maribellus comscasis</name>
    <dbReference type="NCBI Taxonomy" id="2681766"/>
    <lineage>
        <taxon>Bacteria</taxon>
        <taxon>Pseudomonadati</taxon>
        <taxon>Bacteroidota</taxon>
        <taxon>Bacteroidia</taxon>
        <taxon>Marinilabiliales</taxon>
        <taxon>Prolixibacteraceae</taxon>
        <taxon>Maribellus</taxon>
    </lineage>
</organism>
<keyword evidence="12" id="KW-0732">Signal</keyword>
<evidence type="ECO:0000256" key="8">
    <source>
        <dbReference type="ARBA" id="ARBA00032824"/>
    </source>
</evidence>
<dbReference type="Gene3D" id="3.40.30.10">
    <property type="entry name" value="Glutaredoxin"/>
    <property type="match status" value="1"/>
</dbReference>
<dbReference type="AlphaFoldDB" id="A0A6I6JNT2"/>
<evidence type="ECO:0000256" key="3">
    <source>
        <dbReference type="ARBA" id="ARBA00022559"/>
    </source>
</evidence>
<evidence type="ECO:0000259" key="13">
    <source>
        <dbReference type="PROSITE" id="PS51352"/>
    </source>
</evidence>
<feature type="chain" id="PRO_5026118333" description="thioredoxin-dependent peroxiredoxin" evidence="12">
    <location>
        <begin position="19"/>
        <end position="183"/>
    </location>
</feature>
<dbReference type="GO" id="GO:0005737">
    <property type="term" value="C:cytoplasm"/>
    <property type="evidence" value="ECO:0007669"/>
    <property type="project" value="TreeGrafter"/>
</dbReference>